<dbReference type="PROSITE" id="PS50940">
    <property type="entry name" value="CHIT_BIND_II"/>
    <property type="match status" value="1"/>
</dbReference>
<feature type="domain" description="Chitin-binding type-2" evidence="1">
    <location>
        <begin position="11"/>
        <end position="69"/>
    </location>
</feature>
<dbReference type="SUPFAM" id="SSF57625">
    <property type="entry name" value="Invertebrate chitin-binding proteins"/>
    <property type="match status" value="1"/>
</dbReference>
<dbReference type="Pfam" id="PF01607">
    <property type="entry name" value="CBM_14"/>
    <property type="match status" value="1"/>
</dbReference>
<gene>
    <name evidence="2" type="ORF">APICC_07645</name>
</gene>
<dbReference type="OrthoDB" id="6379319at2759"/>
<evidence type="ECO:0000313" key="3">
    <source>
        <dbReference type="Proteomes" id="UP000242457"/>
    </source>
</evidence>
<dbReference type="GO" id="GO:0005576">
    <property type="term" value="C:extracellular region"/>
    <property type="evidence" value="ECO:0007669"/>
    <property type="project" value="InterPro"/>
</dbReference>
<reference evidence="2 3" key="1">
    <citation type="submission" date="2014-07" db="EMBL/GenBank/DDBJ databases">
        <title>Genomic and transcriptomic analysis on Apis cerana provide comprehensive insights into honey bee biology.</title>
        <authorList>
            <person name="Diao Q."/>
            <person name="Sun L."/>
            <person name="Zheng H."/>
            <person name="Zheng H."/>
            <person name="Xu S."/>
            <person name="Wang S."/>
            <person name="Zeng Z."/>
            <person name="Hu F."/>
            <person name="Su S."/>
            <person name="Wu J."/>
        </authorList>
    </citation>
    <scope>NUCLEOTIDE SEQUENCE [LARGE SCALE GENOMIC DNA]</scope>
    <source>
        <tissue evidence="2">Pupae without intestine</tissue>
    </source>
</reference>
<evidence type="ECO:0000313" key="2">
    <source>
        <dbReference type="EMBL" id="PBC31863.1"/>
    </source>
</evidence>
<protein>
    <recommendedName>
        <fullName evidence="1">Chitin-binding type-2 domain-containing protein</fullName>
    </recommendedName>
</protein>
<name>A0A2A3EJ93_APICC</name>
<dbReference type="PANTHER" id="PTHR22933">
    <property type="entry name" value="FI18007P1-RELATED"/>
    <property type="match status" value="1"/>
</dbReference>
<dbReference type="InterPro" id="IPR052976">
    <property type="entry name" value="Scoloptoxin-like"/>
</dbReference>
<proteinExistence type="predicted"/>
<dbReference type="Proteomes" id="UP000242457">
    <property type="component" value="Unassembled WGS sequence"/>
</dbReference>
<dbReference type="EMBL" id="KZ288227">
    <property type="protein sequence ID" value="PBC31863.1"/>
    <property type="molecule type" value="Genomic_DNA"/>
</dbReference>
<dbReference type="Gene3D" id="2.170.140.10">
    <property type="entry name" value="Chitin binding domain"/>
    <property type="match status" value="1"/>
</dbReference>
<dbReference type="GO" id="GO:0008061">
    <property type="term" value="F:chitin binding"/>
    <property type="evidence" value="ECO:0007669"/>
    <property type="project" value="InterPro"/>
</dbReference>
<dbReference type="InterPro" id="IPR002557">
    <property type="entry name" value="Chitin-bd_dom"/>
</dbReference>
<dbReference type="STRING" id="94128.A0A2A3EJ93"/>
<dbReference type="PANTHER" id="PTHR22933:SF44">
    <property type="entry name" value="RE15157P"/>
    <property type="match status" value="1"/>
</dbReference>
<organism evidence="2 3">
    <name type="scientific">Apis cerana cerana</name>
    <name type="common">Oriental honeybee</name>
    <dbReference type="NCBI Taxonomy" id="94128"/>
    <lineage>
        <taxon>Eukaryota</taxon>
        <taxon>Metazoa</taxon>
        <taxon>Ecdysozoa</taxon>
        <taxon>Arthropoda</taxon>
        <taxon>Hexapoda</taxon>
        <taxon>Insecta</taxon>
        <taxon>Pterygota</taxon>
        <taxon>Neoptera</taxon>
        <taxon>Endopterygota</taxon>
        <taxon>Hymenoptera</taxon>
        <taxon>Apocrita</taxon>
        <taxon>Aculeata</taxon>
        <taxon>Apoidea</taxon>
        <taxon>Anthophila</taxon>
        <taxon>Apidae</taxon>
        <taxon>Apis</taxon>
    </lineage>
</organism>
<evidence type="ECO:0000259" key="1">
    <source>
        <dbReference type="PROSITE" id="PS50940"/>
    </source>
</evidence>
<accession>A0A2A3EJ93</accession>
<keyword evidence="3" id="KW-1185">Reference proteome</keyword>
<dbReference type="AlphaFoldDB" id="A0A2A3EJ93"/>
<dbReference type="InterPro" id="IPR036508">
    <property type="entry name" value="Chitin-bd_dom_sf"/>
</dbReference>
<sequence length="404" mass="47366">MNNIVNSVKVSFSCLNRTAGFYADTDASCKIYYTCDEYGNKFTYHCPEETAFRQDALICDHAHLVHCEKSISSTLKEYNEKPEETKDDDSSYPKDKGRSLFPSFSMTQFMKTNNEVGYNKFISNSDRLFKNLDKTIENKAIDSSYPTNYNNVTTNSETNIGTRYMIDEYDKNESLKKNESFSIRIQSFYDKDKRNEKSTLNQRNYSQQKMNDAVYNLLKVPLNTLSQNIRIQENNVKNYQPVKNTDHFLKLSSINYRNYPYLETLKSIQRNTKILPTTASTTTTANIALATTELPVYALTLSLKPLIPNELEYDPYYPGYSTTTETYYTPVQNIKEWTRITPKKYEKKKTKNTSIENAEKLSEQHLRKHIHMYITRFKVDEEFDILLILNKNWKEKSLRNYEEL</sequence>